<comment type="caution">
    <text evidence="1">The sequence shown here is derived from an EMBL/GenBank/DDBJ whole genome shotgun (WGS) entry which is preliminary data.</text>
</comment>
<keyword evidence="2" id="KW-1185">Reference proteome</keyword>
<dbReference type="Proteomes" id="UP000789860">
    <property type="component" value="Unassembled WGS sequence"/>
</dbReference>
<gene>
    <name evidence="1" type="ORF">SCALOS_LOCUS5844</name>
</gene>
<protein>
    <submittedName>
        <fullName evidence="1">2856_t:CDS:1</fullName>
    </submittedName>
</protein>
<accession>A0ACA9M6C6</accession>
<reference evidence="1" key="1">
    <citation type="submission" date="2021-06" db="EMBL/GenBank/DDBJ databases">
        <authorList>
            <person name="Kallberg Y."/>
            <person name="Tangrot J."/>
            <person name="Rosling A."/>
        </authorList>
    </citation>
    <scope>NUCLEOTIDE SEQUENCE</scope>
    <source>
        <strain evidence="1">AU212A</strain>
    </source>
</reference>
<evidence type="ECO:0000313" key="1">
    <source>
        <dbReference type="EMBL" id="CAG8570836.1"/>
    </source>
</evidence>
<evidence type="ECO:0000313" key="2">
    <source>
        <dbReference type="Proteomes" id="UP000789860"/>
    </source>
</evidence>
<dbReference type="EMBL" id="CAJVPM010010192">
    <property type="protein sequence ID" value="CAG8570836.1"/>
    <property type="molecule type" value="Genomic_DNA"/>
</dbReference>
<sequence length="322" mass="37406">MDYEDETTEKLEIEVEKGVEQEISESILFKQYAAVSRDESFIAVFDNPILKLYEIKFDEKYKTISGSYTERLIFENDQYALMESKDFSSLTVAVSNELTFNEAKFRVVAISCISHKDMYKDYDGENGFTKLWTITYDSEKNDYEATDCSLDIEHGGIIQFLSEMTTEYTQFTLLLLRESGIYKYKYSLRHSYYYFQSFLRDDTLALEYSERIYNALKYNCSDNISKHLTVPKSDTARRYLLRCLSRHFLLRHKSALSILDREKPGAFAVSNDEKLLAYVSGNDVKIYSIENGLELSSITTAVWDIFDTVRDSIGFQSLDKAT</sequence>
<proteinExistence type="predicted"/>
<organism evidence="1 2">
    <name type="scientific">Scutellospora calospora</name>
    <dbReference type="NCBI Taxonomy" id="85575"/>
    <lineage>
        <taxon>Eukaryota</taxon>
        <taxon>Fungi</taxon>
        <taxon>Fungi incertae sedis</taxon>
        <taxon>Mucoromycota</taxon>
        <taxon>Glomeromycotina</taxon>
        <taxon>Glomeromycetes</taxon>
        <taxon>Diversisporales</taxon>
        <taxon>Gigasporaceae</taxon>
        <taxon>Scutellospora</taxon>
    </lineage>
</organism>
<feature type="non-terminal residue" evidence="1">
    <location>
        <position position="322"/>
    </location>
</feature>
<name>A0ACA9M6C6_9GLOM</name>